<evidence type="ECO:0000256" key="1">
    <source>
        <dbReference type="SAM" id="MobiDB-lite"/>
    </source>
</evidence>
<dbReference type="InterPro" id="IPR000477">
    <property type="entry name" value="RT_dom"/>
</dbReference>
<dbReference type="Pfam" id="PF00078">
    <property type="entry name" value="RVT_1"/>
    <property type="match status" value="1"/>
</dbReference>
<dbReference type="AlphaFoldDB" id="A0AAV7N5Z2"/>
<sequence length="170" mass="19439">MLERHSVRQNLSEELDSKPDQLSFGTNGAEEDWGLLEIWSTTLLSLTWTRTHTNRQSCDNHRGISLPVIAGKILAIVLLNCLTQHTEDGHLPETQCSFREGRGTVDMIFEARQLQEKCQEQNRDLYTGFVDLTKAFDTVSREGLWRIVEKFGCPGTFISLVRQFHDDMLA</sequence>
<dbReference type="PANTHER" id="PTHR47027">
    <property type="entry name" value="REVERSE TRANSCRIPTASE DOMAIN-CONTAINING PROTEIN"/>
    <property type="match status" value="1"/>
</dbReference>
<evidence type="ECO:0000313" key="3">
    <source>
        <dbReference type="EMBL" id="KAJ1110879.1"/>
    </source>
</evidence>
<feature type="domain" description="Reverse transcriptase" evidence="2">
    <location>
        <begin position="58"/>
        <end position="156"/>
    </location>
</feature>
<protein>
    <recommendedName>
        <fullName evidence="2">Reverse transcriptase domain-containing protein</fullName>
    </recommendedName>
</protein>
<organism evidence="3 4">
    <name type="scientific">Pleurodeles waltl</name>
    <name type="common">Iberian ribbed newt</name>
    <dbReference type="NCBI Taxonomy" id="8319"/>
    <lineage>
        <taxon>Eukaryota</taxon>
        <taxon>Metazoa</taxon>
        <taxon>Chordata</taxon>
        <taxon>Craniata</taxon>
        <taxon>Vertebrata</taxon>
        <taxon>Euteleostomi</taxon>
        <taxon>Amphibia</taxon>
        <taxon>Batrachia</taxon>
        <taxon>Caudata</taxon>
        <taxon>Salamandroidea</taxon>
        <taxon>Salamandridae</taxon>
        <taxon>Pleurodelinae</taxon>
        <taxon>Pleurodeles</taxon>
    </lineage>
</organism>
<keyword evidence="4" id="KW-1185">Reference proteome</keyword>
<feature type="region of interest" description="Disordered" evidence="1">
    <location>
        <begin position="1"/>
        <end position="23"/>
    </location>
</feature>
<name>A0AAV7N5Z2_PLEWA</name>
<comment type="caution">
    <text evidence="3">The sequence shown here is derived from an EMBL/GenBank/DDBJ whole genome shotgun (WGS) entry which is preliminary data.</text>
</comment>
<accession>A0AAV7N5Z2</accession>
<evidence type="ECO:0000259" key="2">
    <source>
        <dbReference type="Pfam" id="PF00078"/>
    </source>
</evidence>
<dbReference type="PANTHER" id="PTHR47027:SF26">
    <property type="entry name" value="REVERSE TRANSCRIPTASE DOMAIN-CONTAINING PROTEIN"/>
    <property type="match status" value="1"/>
</dbReference>
<dbReference type="EMBL" id="JANPWB010000013">
    <property type="protein sequence ID" value="KAJ1110879.1"/>
    <property type="molecule type" value="Genomic_DNA"/>
</dbReference>
<gene>
    <name evidence="3" type="ORF">NDU88_008225</name>
</gene>
<reference evidence="3" key="1">
    <citation type="journal article" date="2022" name="bioRxiv">
        <title>Sequencing and chromosome-scale assembly of the giantPleurodeles waltlgenome.</title>
        <authorList>
            <person name="Brown T."/>
            <person name="Elewa A."/>
            <person name="Iarovenko S."/>
            <person name="Subramanian E."/>
            <person name="Araus A.J."/>
            <person name="Petzold A."/>
            <person name="Susuki M."/>
            <person name="Suzuki K.-i.T."/>
            <person name="Hayashi T."/>
            <person name="Toyoda A."/>
            <person name="Oliveira C."/>
            <person name="Osipova E."/>
            <person name="Leigh N.D."/>
            <person name="Simon A."/>
            <person name="Yun M.H."/>
        </authorList>
    </citation>
    <scope>NUCLEOTIDE SEQUENCE</scope>
    <source>
        <strain evidence="3">20211129_DDA</strain>
        <tissue evidence="3">Liver</tissue>
    </source>
</reference>
<dbReference type="Proteomes" id="UP001066276">
    <property type="component" value="Chromosome 9"/>
</dbReference>
<proteinExistence type="predicted"/>
<evidence type="ECO:0000313" key="4">
    <source>
        <dbReference type="Proteomes" id="UP001066276"/>
    </source>
</evidence>